<dbReference type="eggNOG" id="ENOG502T4FV">
    <property type="taxonomic scope" value="Eukaryota"/>
</dbReference>
<name>B5YLR4_THAPS</name>
<dbReference type="EMBL" id="CP001159">
    <property type="protein sequence ID" value="ACI64123.1"/>
    <property type="molecule type" value="Genomic_DNA"/>
</dbReference>
<evidence type="ECO:0000313" key="3">
    <source>
        <dbReference type="Proteomes" id="UP000001449"/>
    </source>
</evidence>
<dbReference type="InParanoid" id="B5YLR4"/>
<dbReference type="RefSeq" id="XP_002295406.1">
    <property type="nucleotide sequence ID" value="XM_002295370.1"/>
</dbReference>
<keyword evidence="1" id="KW-0175">Coiled coil</keyword>
<dbReference type="AlphaFoldDB" id="B5YLR4"/>
<protein>
    <submittedName>
        <fullName evidence="2">Uncharacterized protein</fullName>
    </submittedName>
</protein>
<evidence type="ECO:0000256" key="1">
    <source>
        <dbReference type="SAM" id="Coils"/>
    </source>
</evidence>
<reference evidence="2 3" key="2">
    <citation type="journal article" date="2008" name="Nature">
        <title>The Phaeodactylum genome reveals the evolutionary history of diatom genomes.</title>
        <authorList>
            <person name="Bowler C."/>
            <person name="Allen A.E."/>
            <person name="Badger J.H."/>
            <person name="Grimwood J."/>
            <person name="Jabbari K."/>
            <person name="Kuo A."/>
            <person name="Maheswari U."/>
            <person name="Martens C."/>
            <person name="Maumus F."/>
            <person name="Otillar R.P."/>
            <person name="Rayko E."/>
            <person name="Salamov A."/>
            <person name="Vandepoele K."/>
            <person name="Beszteri B."/>
            <person name="Gruber A."/>
            <person name="Heijde M."/>
            <person name="Katinka M."/>
            <person name="Mock T."/>
            <person name="Valentin K."/>
            <person name="Verret F."/>
            <person name="Berges J.A."/>
            <person name="Brownlee C."/>
            <person name="Cadoret J.P."/>
            <person name="Chiovitti A."/>
            <person name="Choi C.J."/>
            <person name="Coesel S."/>
            <person name="De Martino A."/>
            <person name="Detter J.C."/>
            <person name="Durkin C."/>
            <person name="Falciatore A."/>
            <person name="Fournet J."/>
            <person name="Haruta M."/>
            <person name="Huysman M.J."/>
            <person name="Jenkins B.D."/>
            <person name="Jiroutova K."/>
            <person name="Jorgensen R.E."/>
            <person name="Joubert Y."/>
            <person name="Kaplan A."/>
            <person name="Kroger N."/>
            <person name="Kroth P.G."/>
            <person name="La Roche J."/>
            <person name="Lindquist E."/>
            <person name="Lommer M."/>
            <person name="Martin-Jezequel V."/>
            <person name="Lopez P.J."/>
            <person name="Lucas S."/>
            <person name="Mangogna M."/>
            <person name="McGinnis K."/>
            <person name="Medlin L.K."/>
            <person name="Montsant A."/>
            <person name="Oudot-Le Secq M.P."/>
            <person name="Napoli C."/>
            <person name="Obornik M."/>
            <person name="Parker M.S."/>
            <person name="Petit J.L."/>
            <person name="Porcel B.M."/>
            <person name="Poulsen N."/>
            <person name="Robison M."/>
            <person name="Rychlewski L."/>
            <person name="Rynearson T.A."/>
            <person name="Schmutz J."/>
            <person name="Shapiro H."/>
            <person name="Siaut M."/>
            <person name="Stanley M."/>
            <person name="Sussman M.R."/>
            <person name="Taylor A.R."/>
            <person name="Vardi A."/>
            <person name="von Dassow P."/>
            <person name="Vyverman W."/>
            <person name="Willis A."/>
            <person name="Wyrwicz L.S."/>
            <person name="Rokhsar D.S."/>
            <person name="Weissenbach J."/>
            <person name="Armbrust E.V."/>
            <person name="Green B.R."/>
            <person name="Van de Peer Y."/>
            <person name="Grigoriev I.V."/>
        </authorList>
    </citation>
    <scope>NUCLEOTIDE SEQUENCE [LARGE SCALE GENOMIC DNA]</scope>
    <source>
        <strain evidence="2 3">CCMP1335</strain>
    </source>
</reference>
<dbReference type="HOGENOM" id="CLU_1096155_0_0_1"/>
<dbReference type="GeneID" id="7444264"/>
<feature type="coiled-coil region" evidence="1">
    <location>
        <begin position="122"/>
        <end position="149"/>
    </location>
</feature>
<dbReference type="KEGG" id="tps:THAPS_10871"/>
<dbReference type="PaxDb" id="35128-Thaps10871"/>
<keyword evidence="3" id="KW-1185">Reference proteome</keyword>
<organism evidence="2 3">
    <name type="scientific">Thalassiosira pseudonana</name>
    <name type="common">Marine diatom</name>
    <name type="synonym">Cyclotella nana</name>
    <dbReference type="NCBI Taxonomy" id="35128"/>
    <lineage>
        <taxon>Eukaryota</taxon>
        <taxon>Sar</taxon>
        <taxon>Stramenopiles</taxon>
        <taxon>Ochrophyta</taxon>
        <taxon>Bacillariophyta</taxon>
        <taxon>Coscinodiscophyceae</taxon>
        <taxon>Thalassiosirophycidae</taxon>
        <taxon>Thalassiosirales</taxon>
        <taxon>Thalassiosiraceae</taxon>
        <taxon>Thalassiosira</taxon>
    </lineage>
</organism>
<proteinExistence type="predicted"/>
<sequence>MPNLRQNLLHPNTSPLTDKFDDGLELSLDELSKKQGSCDNLLAKKHFYFWIHVAIIKSFLRTANNLPETRGPLLIPTSLSVSVSRMNTIVYLLFVAAATVLQSNAFQLNTAHHLSTPPSSYSSRLYQQSDDNQAEIAELEERLRQLKSTMETPPPQLDVQPNGITQIVEDDEGALDGESEDSIMFSERWKESDPSNAEEGEMGGAMKAALALGLVVFLAAFSQVPVGEGDLQRYQDIKGSSSRIDLGDINPDAP</sequence>
<gene>
    <name evidence="2" type="ORF">THAPS_10871</name>
</gene>
<accession>B5YLR4</accession>
<dbReference type="Proteomes" id="UP000001449">
    <property type="component" value="Chromosome 18"/>
</dbReference>
<reference evidence="2 3" key="1">
    <citation type="journal article" date="2004" name="Science">
        <title>The genome of the diatom Thalassiosira pseudonana: ecology, evolution, and metabolism.</title>
        <authorList>
            <person name="Armbrust E.V."/>
            <person name="Berges J.A."/>
            <person name="Bowler C."/>
            <person name="Green B.R."/>
            <person name="Martinez D."/>
            <person name="Putnam N.H."/>
            <person name="Zhou S."/>
            <person name="Allen A.E."/>
            <person name="Apt K.E."/>
            <person name="Bechner M."/>
            <person name="Brzezinski M.A."/>
            <person name="Chaal B.K."/>
            <person name="Chiovitti A."/>
            <person name="Davis A.K."/>
            <person name="Demarest M.S."/>
            <person name="Detter J.C."/>
            <person name="Glavina T."/>
            <person name="Goodstein D."/>
            <person name="Hadi M.Z."/>
            <person name="Hellsten U."/>
            <person name="Hildebrand M."/>
            <person name="Jenkins B.D."/>
            <person name="Jurka J."/>
            <person name="Kapitonov V.V."/>
            <person name="Kroger N."/>
            <person name="Lau W.W."/>
            <person name="Lane T.W."/>
            <person name="Larimer F.W."/>
            <person name="Lippmeier J.C."/>
            <person name="Lucas S."/>
            <person name="Medina M."/>
            <person name="Montsant A."/>
            <person name="Obornik M."/>
            <person name="Parker M.S."/>
            <person name="Palenik B."/>
            <person name="Pazour G.J."/>
            <person name="Richardson P.M."/>
            <person name="Rynearson T.A."/>
            <person name="Saito M.A."/>
            <person name="Schwartz D.C."/>
            <person name="Thamatrakoln K."/>
            <person name="Valentin K."/>
            <person name="Vardi A."/>
            <person name="Wilkerson F.P."/>
            <person name="Rokhsar D.S."/>
        </authorList>
    </citation>
    <scope>NUCLEOTIDE SEQUENCE [LARGE SCALE GENOMIC DNA]</scope>
    <source>
        <strain evidence="2 3">CCMP1335</strain>
    </source>
</reference>
<evidence type="ECO:0000313" key="2">
    <source>
        <dbReference type="EMBL" id="ACI64123.1"/>
    </source>
</evidence>